<dbReference type="Gene3D" id="3.40.190.10">
    <property type="entry name" value="Periplasmic binding protein-like II"/>
    <property type="match status" value="2"/>
</dbReference>
<evidence type="ECO:0000313" key="4">
    <source>
        <dbReference type="EMBL" id="RLE14517.1"/>
    </source>
</evidence>
<protein>
    <submittedName>
        <fullName evidence="4">Sugar ABC transporter substrate-binding protein</fullName>
    </submittedName>
</protein>
<dbReference type="EMBL" id="QMQB01000034">
    <property type="protein sequence ID" value="RLE14517.1"/>
    <property type="molecule type" value="Genomic_DNA"/>
</dbReference>
<sequence length="475" mass="54207">MRKVGIYLLVGVFFIVVFAGITQAATPEWWKQAAALYKGITIRGVSESTPPSKAVRDYAARDFEKLTGIKVQFELTSWDEMYTKSINDMSRGTGIYDFVYVEQDIIYAYLVKHWLTDLTELAKKYPQLDDPDFDINDFTTFINYFKDARGHVFGIPFEAFLKSYVYRKDLFSNPEIRAAFKSEYGWDLRPPKDWEEYTQIAKFFTEWGKKKGIELYGHVAQAKTHPCAAYEMLESIWPAWGIYNWGINLKKWRATVENGGTLNSKRAKEALRWYVDMLKYAPPGVRTYTWDETAAAVGAGKIAQGLIYLENLPWVELDKSRSVVTGKIGVALPPTYPGVMSEAARGLGYIGYYDGGAFAIPRSSRKKQAAWLFIQWATRKQWAPKFAQLAGRICRKSTFNSPEIKDLNVKLSGYYDMMKKFGFLFAGAPPLPMHRPLNELYLKWISKTIAGEVDPDTALDSLAKEVDKLLIDLGY</sequence>
<dbReference type="PANTHER" id="PTHR43649:SF34">
    <property type="entry name" value="ABC TRANSPORTER PERIPLASMIC-BINDING PROTEIN YCJN-RELATED"/>
    <property type="match status" value="1"/>
</dbReference>
<dbReference type="Pfam" id="PF01547">
    <property type="entry name" value="SBP_bac_1"/>
    <property type="match status" value="1"/>
</dbReference>
<dbReference type="Proteomes" id="UP000267654">
    <property type="component" value="Unassembled WGS sequence"/>
</dbReference>
<dbReference type="PANTHER" id="PTHR43649">
    <property type="entry name" value="ARABINOSE-BINDING PROTEIN-RELATED"/>
    <property type="match status" value="1"/>
</dbReference>
<dbReference type="InterPro" id="IPR006059">
    <property type="entry name" value="SBP"/>
</dbReference>
<name>A0A662DJ40_UNCAE</name>
<evidence type="ECO:0000256" key="1">
    <source>
        <dbReference type="ARBA" id="ARBA00008520"/>
    </source>
</evidence>
<keyword evidence="2" id="KW-0813">Transport</keyword>
<dbReference type="SUPFAM" id="SSF53850">
    <property type="entry name" value="Periplasmic binding protein-like II"/>
    <property type="match status" value="1"/>
</dbReference>
<evidence type="ECO:0000313" key="5">
    <source>
        <dbReference type="Proteomes" id="UP000267654"/>
    </source>
</evidence>
<organism evidence="4 5">
    <name type="scientific">Aerophobetes bacterium</name>
    <dbReference type="NCBI Taxonomy" id="2030807"/>
    <lineage>
        <taxon>Bacteria</taxon>
        <taxon>Candidatus Aerophobota</taxon>
    </lineage>
</organism>
<proteinExistence type="inferred from homology"/>
<evidence type="ECO:0000256" key="2">
    <source>
        <dbReference type="ARBA" id="ARBA00022448"/>
    </source>
</evidence>
<dbReference type="InterPro" id="IPR050490">
    <property type="entry name" value="Bact_solute-bd_prot1"/>
</dbReference>
<accession>A0A662DJ40</accession>
<gene>
    <name evidence="4" type="ORF">DRI96_01340</name>
</gene>
<evidence type="ECO:0000256" key="3">
    <source>
        <dbReference type="ARBA" id="ARBA00022729"/>
    </source>
</evidence>
<dbReference type="AlphaFoldDB" id="A0A662DJ40"/>
<comment type="similarity">
    <text evidence="1">Belongs to the bacterial solute-binding protein 1 family.</text>
</comment>
<keyword evidence="3" id="KW-0732">Signal</keyword>
<comment type="caution">
    <text evidence="4">The sequence shown here is derived from an EMBL/GenBank/DDBJ whole genome shotgun (WGS) entry which is preliminary data.</text>
</comment>
<reference evidence="4 5" key="1">
    <citation type="submission" date="2018-06" db="EMBL/GenBank/DDBJ databases">
        <title>Extensive metabolic versatility and redundancy in microbially diverse, dynamic hydrothermal sediments.</title>
        <authorList>
            <person name="Dombrowski N."/>
            <person name="Teske A."/>
            <person name="Baker B.J."/>
        </authorList>
    </citation>
    <scope>NUCLEOTIDE SEQUENCE [LARGE SCALE GENOMIC DNA]</scope>
    <source>
        <strain evidence="4">B19_G9</strain>
    </source>
</reference>